<dbReference type="RefSeq" id="XP_019019911.1">
    <property type="nucleotide sequence ID" value="XM_019165025.1"/>
</dbReference>
<reference evidence="1 2" key="1">
    <citation type="journal article" date="2016" name="Proc. Natl. Acad. Sci. U.S.A.">
        <title>Comparative genomics of biotechnologically important yeasts.</title>
        <authorList>
            <person name="Riley R."/>
            <person name="Haridas S."/>
            <person name="Wolfe K.H."/>
            <person name="Lopes M.R."/>
            <person name="Hittinger C.T."/>
            <person name="Goeker M."/>
            <person name="Salamov A.A."/>
            <person name="Wisecaver J.H."/>
            <person name="Long T.M."/>
            <person name="Calvey C.H."/>
            <person name="Aerts A.L."/>
            <person name="Barry K.W."/>
            <person name="Choi C."/>
            <person name="Clum A."/>
            <person name="Coughlan A.Y."/>
            <person name="Deshpande S."/>
            <person name="Douglass A.P."/>
            <person name="Hanson S.J."/>
            <person name="Klenk H.-P."/>
            <person name="LaButti K.M."/>
            <person name="Lapidus A."/>
            <person name="Lindquist E.A."/>
            <person name="Lipzen A.M."/>
            <person name="Meier-Kolthoff J.P."/>
            <person name="Ohm R.A."/>
            <person name="Otillar R.P."/>
            <person name="Pangilinan J.L."/>
            <person name="Peng Y."/>
            <person name="Rokas A."/>
            <person name="Rosa C.A."/>
            <person name="Scheuner C."/>
            <person name="Sibirny A.A."/>
            <person name="Slot J.C."/>
            <person name="Stielow J.B."/>
            <person name="Sun H."/>
            <person name="Kurtzman C.P."/>
            <person name="Blackwell M."/>
            <person name="Grigoriev I.V."/>
            <person name="Jeffries T.W."/>
        </authorList>
    </citation>
    <scope>NUCLEOTIDE SEQUENCE [LARGE SCALE GENOMIC DNA]</scope>
    <source>
        <strain evidence="1 2">NRRL Y-2026</strain>
    </source>
</reference>
<organism evidence="1 2">
    <name type="scientific">Pichia membranifaciens NRRL Y-2026</name>
    <dbReference type="NCBI Taxonomy" id="763406"/>
    <lineage>
        <taxon>Eukaryota</taxon>
        <taxon>Fungi</taxon>
        <taxon>Dikarya</taxon>
        <taxon>Ascomycota</taxon>
        <taxon>Saccharomycotina</taxon>
        <taxon>Pichiomycetes</taxon>
        <taxon>Pichiales</taxon>
        <taxon>Pichiaceae</taxon>
        <taxon>Pichia</taxon>
    </lineage>
</organism>
<evidence type="ECO:0000313" key="2">
    <source>
        <dbReference type="Proteomes" id="UP000094455"/>
    </source>
</evidence>
<gene>
    <name evidence="1" type="ORF">PICMEDRAFT_87186</name>
</gene>
<dbReference type="EMBL" id="KV454001">
    <property type="protein sequence ID" value="ODQ48798.1"/>
    <property type="molecule type" value="Genomic_DNA"/>
</dbReference>
<accession>A0A1E3NT01</accession>
<keyword evidence="2" id="KW-1185">Reference proteome</keyword>
<proteinExistence type="predicted"/>
<dbReference type="AlphaFoldDB" id="A0A1E3NT01"/>
<name>A0A1E3NT01_9ASCO</name>
<evidence type="ECO:0000313" key="1">
    <source>
        <dbReference type="EMBL" id="ODQ48798.1"/>
    </source>
</evidence>
<protein>
    <submittedName>
        <fullName evidence="1">Uncharacterized protein</fullName>
    </submittedName>
</protein>
<sequence length="77" mass="8104">MSHSVVTHCRHTLPVCKTHGFLGGSAAADLLKVPVFSTDRPRCGNSPPAFLLQNGRGVCINSYASLLSMCGCILGEC</sequence>
<dbReference type="GeneID" id="30181712"/>
<dbReference type="Proteomes" id="UP000094455">
    <property type="component" value="Unassembled WGS sequence"/>
</dbReference>